<gene>
    <name evidence="2" type="ORF">ACFPMF_13050</name>
</gene>
<organism evidence="2 3">
    <name type="scientific">Larkinella bovis</name>
    <dbReference type="NCBI Taxonomy" id="683041"/>
    <lineage>
        <taxon>Bacteria</taxon>
        <taxon>Pseudomonadati</taxon>
        <taxon>Bacteroidota</taxon>
        <taxon>Cytophagia</taxon>
        <taxon>Cytophagales</taxon>
        <taxon>Spirosomataceae</taxon>
        <taxon>Larkinella</taxon>
    </lineage>
</organism>
<dbReference type="EMBL" id="JBHSMA010000003">
    <property type="protein sequence ID" value="MFC5410246.1"/>
    <property type="molecule type" value="Genomic_DNA"/>
</dbReference>
<dbReference type="InterPro" id="IPR002686">
    <property type="entry name" value="Transposase_17"/>
</dbReference>
<evidence type="ECO:0000313" key="3">
    <source>
        <dbReference type="Proteomes" id="UP001596106"/>
    </source>
</evidence>
<dbReference type="Proteomes" id="UP001596106">
    <property type="component" value="Unassembled WGS sequence"/>
</dbReference>
<name>A0ABW0I9P2_9BACT</name>
<protein>
    <submittedName>
        <fullName evidence="2">Transposase</fullName>
    </submittedName>
</protein>
<dbReference type="PANTHER" id="PTHR36966">
    <property type="entry name" value="REP-ASSOCIATED TYROSINE TRANSPOSASE"/>
    <property type="match status" value="1"/>
</dbReference>
<sequence>MNNLYKHKYRIPSARLQSWDYGTNGAYFVTICTHDRHPFFGKVQNGEMQLNAAGMIAAEIWQRIPDQFPYVILDAFVIMPNHMHGLLYINNNPSTDAIHRVSVSAQANPGASSDHPIGGITGGKNPMLHENLSRIIRWYKGRTTFEIRQCKDAINRVFTDHFAWQSRFHDHIVRTDDSFLRIQAYILNNPLQWSEDRFYS</sequence>
<comment type="caution">
    <text evidence="2">The sequence shown here is derived from an EMBL/GenBank/DDBJ whole genome shotgun (WGS) entry which is preliminary data.</text>
</comment>
<reference evidence="3" key="1">
    <citation type="journal article" date="2019" name="Int. J. Syst. Evol. Microbiol.">
        <title>The Global Catalogue of Microorganisms (GCM) 10K type strain sequencing project: providing services to taxonomists for standard genome sequencing and annotation.</title>
        <authorList>
            <consortium name="The Broad Institute Genomics Platform"/>
            <consortium name="The Broad Institute Genome Sequencing Center for Infectious Disease"/>
            <person name="Wu L."/>
            <person name="Ma J."/>
        </authorList>
    </citation>
    <scope>NUCLEOTIDE SEQUENCE [LARGE SCALE GENOMIC DNA]</scope>
    <source>
        <strain evidence="3">CCUG 55250</strain>
    </source>
</reference>
<dbReference type="InterPro" id="IPR036515">
    <property type="entry name" value="Transposase_17_sf"/>
</dbReference>
<dbReference type="SMART" id="SM01321">
    <property type="entry name" value="Y1_Tnp"/>
    <property type="match status" value="1"/>
</dbReference>
<accession>A0ABW0I9P2</accession>
<dbReference type="InterPro" id="IPR052715">
    <property type="entry name" value="RAYT_transposase"/>
</dbReference>
<evidence type="ECO:0000313" key="2">
    <source>
        <dbReference type="EMBL" id="MFC5410246.1"/>
    </source>
</evidence>
<keyword evidence="3" id="KW-1185">Reference proteome</keyword>
<dbReference type="RefSeq" id="WP_379845466.1">
    <property type="nucleotide sequence ID" value="NZ_JBHSMA010000003.1"/>
</dbReference>
<evidence type="ECO:0000259" key="1">
    <source>
        <dbReference type="SMART" id="SM01321"/>
    </source>
</evidence>
<dbReference type="PANTHER" id="PTHR36966:SF1">
    <property type="entry name" value="REP-ASSOCIATED TYROSINE TRANSPOSASE"/>
    <property type="match status" value="1"/>
</dbReference>
<proteinExistence type="predicted"/>
<dbReference type="Gene3D" id="3.30.70.1290">
    <property type="entry name" value="Transposase IS200-like"/>
    <property type="match status" value="1"/>
</dbReference>
<dbReference type="SUPFAM" id="SSF143422">
    <property type="entry name" value="Transposase IS200-like"/>
    <property type="match status" value="1"/>
</dbReference>
<feature type="domain" description="Transposase IS200-like" evidence="1">
    <location>
        <begin position="22"/>
        <end position="189"/>
    </location>
</feature>